<dbReference type="PANTHER" id="PTHR46577:SF1">
    <property type="entry name" value="HTH-TYPE TRANSCRIPTIONAL REGULATORY PROTEIN GABR"/>
    <property type="match status" value="1"/>
</dbReference>
<dbReference type="EMBL" id="JACOGK010000044">
    <property type="protein sequence ID" value="MBC3537838.1"/>
    <property type="molecule type" value="Genomic_DNA"/>
</dbReference>
<evidence type="ECO:0000313" key="8">
    <source>
        <dbReference type="Proteomes" id="UP000606870"/>
    </source>
</evidence>
<organism evidence="7 8">
    <name type="scientific">Megasphaera hominis</name>
    <dbReference type="NCBI Taxonomy" id="159836"/>
    <lineage>
        <taxon>Bacteria</taxon>
        <taxon>Bacillati</taxon>
        <taxon>Bacillota</taxon>
        <taxon>Negativicutes</taxon>
        <taxon>Veillonellales</taxon>
        <taxon>Veillonellaceae</taxon>
        <taxon>Megasphaera</taxon>
    </lineage>
</organism>
<keyword evidence="2" id="KW-0663">Pyridoxal phosphate</keyword>
<dbReference type="Pfam" id="PF00392">
    <property type="entry name" value="GntR"/>
    <property type="match status" value="1"/>
</dbReference>
<dbReference type="RefSeq" id="WP_186504410.1">
    <property type="nucleotide sequence ID" value="NZ_JACOGK010000044.1"/>
</dbReference>
<dbReference type="SUPFAM" id="SSF53383">
    <property type="entry name" value="PLP-dependent transferases"/>
    <property type="match status" value="1"/>
</dbReference>
<keyword evidence="7" id="KW-0808">Transferase</keyword>
<dbReference type="InterPro" id="IPR036388">
    <property type="entry name" value="WH-like_DNA-bd_sf"/>
</dbReference>
<dbReference type="CDD" id="cd07377">
    <property type="entry name" value="WHTH_GntR"/>
    <property type="match status" value="1"/>
</dbReference>
<dbReference type="InterPro" id="IPR000524">
    <property type="entry name" value="Tscrpt_reg_HTH_GntR"/>
</dbReference>
<dbReference type="CDD" id="cd00609">
    <property type="entry name" value="AAT_like"/>
    <property type="match status" value="1"/>
</dbReference>
<dbReference type="SMART" id="SM00345">
    <property type="entry name" value="HTH_GNTR"/>
    <property type="match status" value="1"/>
</dbReference>
<dbReference type="Pfam" id="PF00155">
    <property type="entry name" value="Aminotran_1_2"/>
    <property type="match status" value="1"/>
</dbReference>
<gene>
    <name evidence="7" type="ORF">H8J70_11365</name>
</gene>
<dbReference type="InterPro" id="IPR015424">
    <property type="entry name" value="PyrdxlP-dep_Trfase"/>
</dbReference>
<dbReference type="InterPro" id="IPR051446">
    <property type="entry name" value="HTH_trans_reg/aminotransferase"/>
</dbReference>
<dbReference type="SUPFAM" id="SSF46785">
    <property type="entry name" value="Winged helix' DNA-binding domain"/>
    <property type="match status" value="1"/>
</dbReference>
<keyword evidence="7" id="KW-0032">Aminotransferase</keyword>
<keyword evidence="4" id="KW-0238">DNA-binding</keyword>
<evidence type="ECO:0000256" key="4">
    <source>
        <dbReference type="ARBA" id="ARBA00023125"/>
    </source>
</evidence>
<dbReference type="Gene3D" id="1.10.10.10">
    <property type="entry name" value="Winged helix-like DNA-binding domain superfamily/Winged helix DNA-binding domain"/>
    <property type="match status" value="1"/>
</dbReference>
<dbReference type="PANTHER" id="PTHR46577">
    <property type="entry name" value="HTH-TYPE TRANSCRIPTIONAL REGULATORY PROTEIN GABR"/>
    <property type="match status" value="1"/>
</dbReference>
<keyword evidence="5" id="KW-0804">Transcription</keyword>
<comment type="similarity">
    <text evidence="1">In the C-terminal section; belongs to the class-I pyridoxal-phosphate-dependent aminotransferase family.</text>
</comment>
<protein>
    <submittedName>
        <fullName evidence="7">PLP-dependent aminotransferase family protein</fullName>
    </submittedName>
</protein>
<comment type="caution">
    <text evidence="7">The sequence shown here is derived from an EMBL/GenBank/DDBJ whole genome shotgun (WGS) entry which is preliminary data.</text>
</comment>
<accession>A0ABR6VL00</accession>
<dbReference type="Proteomes" id="UP000606870">
    <property type="component" value="Unassembled WGS sequence"/>
</dbReference>
<keyword evidence="8" id="KW-1185">Reference proteome</keyword>
<evidence type="ECO:0000256" key="5">
    <source>
        <dbReference type="ARBA" id="ARBA00023163"/>
    </source>
</evidence>
<evidence type="ECO:0000313" key="7">
    <source>
        <dbReference type="EMBL" id="MBC3537838.1"/>
    </source>
</evidence>
<dbReference type="Gene3D" id="3.40.640.10">
    <property type="entry name" value="Type I PLP-dependent aspartate aminotransferase-like (Major domain)"/>
    <property type="match status" value="1"/>
</dbReference>
<evidence type="ECO:0000256" key="2">
    <source>
        <dbReference type="ARBA" id="ARBA00022898"/>
    </source>
</evidence>
<dbReference type="GO" id="GO:0008483">
    <property type="term" value="F:transaminase activity"/>
    <property type="evidence" value="ECO:0007669"/>
    <property type="project" value="UniProtKB-KW"/>
</dbReference>
<sequence>MPVNSFADYPMSWQPALPREAGPQPLYRVLAAQLARDIASGVLRPGTKLPPQRELADFLDISVSTVTKAFRICSNKGLLTSTVGSGTFVAYDARTCLSVAPERQQTVIEMGSMMPETLPQDGVTAILEQMLQEASASHLYQYSNPKEVRHQDAARSFLRQAGALLPENKDVLISLGGQNALAAILPALFKAGDRIGVDPLIYPGLKRAASLFGIRLVPINQTNGEMSRHGLLQAISDYHIKGVYVTPDFQNPTTHILSHAGRQMLAEIAREKNLVIVEDAIASLLLPRPVPPVQSLAPERTVYILSLSKTILPALRLAYMAVPEPWQGQIEQVLETLELAQSALLLELADRIIVSGEYEAILRERQSSLVRRNELTERILAGFAVAGDRYSLCRWLVLPAAWTGERFEREALRHGVRVLGAQHFAVGRKPWQEGVRLAIGAPRNLDQLEQALTTIKGLLED</sequence>
<keyword evidence="3" id="KW-0805">Transcription regulation</keyword>
<feature type="domain" description="HTH gntR-type" evidence="6">
    <location>
        <begin position="24"/>
        <end position="92"/>
    </location>
</feature>
<name>A0ABR6VL00_9FIRM</name>
<reference evidence="7 8" key="1">
    <citation type="submission" date="2020-08" db="EMBL/GenBank/DDBJ databases">
        <authorList>
            <person name="Liu C."/>
            <person name="Sun Q."/>
        </authorList>
    </citation>
    <scope>NUCLEOTIDE SEQUENCE [LARGE SCALE GENOMIC DNA]</scope>
    <source>
        <strain evidence="7 8">NSJ-59</strain>
    </source>
</reference>
<dbReference type="InterPro" id="IPR015421">
    <property type="entry name" value="PyrdxlP-dep_Trfase_major"/>
</dbReference>
<proteinExistence type="inferred from homology"/>
<dbReference type="PROSITE" id="PS50949">
    <property type="entry name" value="HTH_GNTR"/>
    <property type="match status" value="1"/>
</dbReference>
<evidence type="ECO:0000256" key="3">
    <source>
        <dbReference type="ARBA" id="ARBA00023015"/>
    </source>
</evidence>
<evidence type="ECO:0000259" key="6">
    <source>
        <dbReference type="PROSITE" id="PS50949"/>
    </source>
</evidence>
<dbReference type="InterPro" id="IPR036390">
    <property type="entry name" value="WH_DNA-bd_sf"/>
</dbReference>
<dbReference type="InterPro" id="IPR004839">
    <property type="entry name" value="Aminotransferase_I/II_large"/>
</dbReference>
<evidence type="ECO:0000256" key="1">
    <source>
        <dbReference type="ARBA" id="ARBA00005384"/>
    </source>
</evidence>